<sequence>MVSETELVERLREFLSTSDLNTTTTATVRRKLEEDFGIDLSDKKPFIREQIDLYLQSQLQEAEENEENNGENDEEENGETAEESDGTDGEEEVEASSNGSGAAKRRSKKKNKEVKRRGGGGFSKLCRLSPELQKFTGVPELARTEVVKQLWNYIRENNLQDPNNRRDIICDDTLRGLFCVDTINMFQMNKALAKHIWPIDGSGSSAAAGSTPKEKKRKEGREEEADELKKKEKRRKGGNSGFLAPLPLSDALVKFLGTGESALPRSDVVKRIWDYIKQHNLQDPSDKRRILCDEKLKELFEVDTFQGFTVAKLLTVHFLKAEK</sequence>
<gene>
    <name evidence="1" type="ORF">M9H77_15753</name>
</gene>
<dbReference type="Proteomes" id="UP001060085">
    <property type="component" value="Linkage Group LG04"/>
</dbReference>
<keyword evidence="2" id="KW-1185">Reference proteome</keyword>
<comment type="caution">
    <text evidence="1">The sequence shown here is derived from an EMBL/GenBank/DDBJ whole genome shotgun (WGS) entry which is preliminary data.</text>
</comment>
<organism evidence="1 2">
    <name type="scientific">Catharanthus roseus</name>
    <name type="common">Madagascar periwinkle</name>
    <name type="synonym">Vinca rosea</name>
    <dbReference type="NCBI Taxonomy" id="4058"/>
    <lineage>
        <taxon>Eukaryota</taxon>
        <taxon>Viridiplantae</taxon>
        <taxon>Streptophyta</taxon>
        <taxon>Embryophyta</taxon>
        <taxon>Tracheophyta</taxon>
        <taxon>Spermatophyta</taxon>
        <taxon>Magnoliopsida</taxon>
        <taxon>eudicotyledons</taxon>
        <taxon>Gunneridae</taxon>
        <taxon>Pentapetalae</taxon>
        <taxon>asterids</taxon>
        <taxon>lamiids</taxon>
        <taxon>Gentianales</taxon>
        <taxon>Apocynaceae</taxon>
        <taxon>Rauvolfioideae</taxon>
        <taxon>Vinceae</taxon>
        <taxon>Catharanthinae</taxon>
        <taxon>Catharanthus</taxon>
    </lineage>
</organism>
<name>A0ACC0AZZ0_CATRO</name>
<proteinExistence type="predicted"/>
<reference evidence="2" key="1">
    <citation type="journal article" date="2023" name="Nat. Plants">
        <title>Single-cell RNA sequencing provides a high-resolution roadmap for understanding the multicellular compartmentation of specialized metabolism.</title>
        <authorList>
            <person name="Sun S."/>
            <person name="Shen X."/>
            <person name="Li Y."/>
            <person name="Li Y."/>
            <person name="Wang S."/>
            <person name="Li R."/>
            <person name="Zhang H."/>
            <person name="Shen G."/>
            <person name="Guo B."/>
            <person name="Wei J."/>
            <person name="Xu J."/>
            <person name="St-Pierre B."/>
            <person name="Chen S."/>
            <person name="Sun C."/>
        </authorList>
    </citation>
    <scope>NUCLEOTIDE SEQUENCE [LARGE SCALE GENOMIC DNA]</scope>
</reference>
<evidence type="ECO:0000313" key="1">
    <source>
        <dbReference type="EMBL" id="KAI5665900.1"/>
    </source>
</evidence>
<evidence type="ECO:0000313" key="2">
    <source>
        <dbReference type="Proteomes" id="UP001060085"/>
    </source>
</evidence>
<protein>
    <submittedName>
        <fullName evidence="1">Uncharacterized protein</fullName>
    </submittedName>
</protein>
<dbReference type="EMBL" id="CM044704">
    <property type="protein sequence ID" value="KAI5665900.1"/>
    <property type="molecule type" value="Genomic_DNA"/>
</dbReference>
<accession>A0ACC0AZZ0</accession>